<organism evidence="13 14">
    <name type="scientific">Modicella reniformis</name>
    <dbReference type="NCBI Taxonomy" id="1440133"/>
    <lineage>
        <taxon>Eukaryota</taxon>
        <taxon>Fungi</taxon>
        <taxon>Fungi incertae sedis</taxon>
        <taxon>Mucoromycota</taxon>
        <taxon>Mortierellomycotina</taxon>
        <taxon>Mortierellomycetes</taxon>
        <taxon>Mortierellales</taxon>
        <taxon>Mortierellaceae</taxon>
        <taxon>Modicella</taxon>
    </lineage>
</organism>
<dbReference type="AlphaFoldDB" id="A0A9P6MG81"/>
<dbReference type="Pfam" id="PF09757">
    <property type="entry name" value="Arb2-like"/>
    <property type="match status" value="1"/>
</dbReference>
<evidence type="ECO:0000256" key="5">
    <source>
        <dbReference type="ARBA" id="ARBA00022801"/>
    </source>
</evidence>
<keyword evidence="6" id="KW-0156">Chromatin regulator</keyword>
<dbReference type="SUPFAM" id="SSF52768">
    <property type="entry name" value="Arginase/deacetylase"/>
    <property type="match status" value="1"/>
</dbReference>
<evidence type="ECO:0000256" key="10">
    <source>
        <dbReference type="SAM" id="MobiDB-lite"/>
    </source>
</evidence>
<keyword evidence="14" id="KW-1185">Reference proteome</keyword>
<feature type="domain" description="Arb2-like" evidence="12">
    <location>
        <begin position="301"/>
        <end position="522"/>
    </location>
</feature>
<dbReference type="Proteomes" id="UP000749646">
    <property type="component" value="Unassembled WGS sequence"/>
</dbReference>
<dbReference type="InterPro" id="IPR037138">
    <property type="entry name" value="His_deacetylse_dom_sf"/>
</dbReference>
<protein>
    <recommendedName>
        <fullName evidence="3">histone deacetylase</fullName>
        <ecNumber evidence="3">3.5.1.98</ecNumber>
    </recommendedName>
</protein>
<evidence type="ECO:0000256" key="4">
    <source>
        <dbReference type="ARBA" id="ARBA00022491"/>
    </source>
</evidence>
<feature type="domain" description="Histone deacetylase" evidence="11">
    <location>
        <begin position="10"/>
        <end position="243"/>
    </location>
</feature>
<dbReference type="GO" id="GO:0000118">
    <property type="term" value="C:histone deacetylase complex"/>
    <property type="evidence" value="ECO:0007669"/>
    <property type="project" value="TreeGrafter"/>
</dbReference>
<proteinExistence type="inferred from homology"/>
<name>A0A9P6MG81_9FUNG</name>
<dbReference type="OrthoDB" id="424012at2759"/>
<keyword evidence="9" id="KW-0539">Nucleus</keyword>
<keyword evidence="7" id="KW-0805">Transcription regulation</keyword>
<comment type="subcellular location">
    <subcellularLocation>
        <location evidence="1">Nucleus</location>
    </subcellularLocation>
</comment>
<dbReference type="EC" id="3.5.1.98" evidence="3"/>
<comment type="similarity">
    <text evidence="2">Belongs to the histone deacetylase family. HD type 2 subfamily.</text>
</comment>
<sequence length="735" mass="80930">MSKEELLETAEGYNSIYLNNLSAFCARLSCGSLLELCKAVATGQVLNGVAIVRPPGHHAEPDEAGGFCLFNNVAVAARYLQKHHGLRKIFILDWDVHHGNGTQAAFIDDPDVVYCSIHRYDDGSFYPGDPVAAAHTTVGEGAGVGRNINIPWPRRGMGDSEYIYTFHKVIMPIIYEFSPDFILVSAGFDAAKGDHIGENLVTPAAYGHMTHMLKSLAGGKIILALEGGYNLDSIAVSGLACAKALLSDPIEALDPIVPNDICIQTIHEVMEIQSRYWKSLTPMCIDPVEETRDGRTVVELAKVLSVYRTDFLYQRHKMLKLPLSNPTYGADYLDSVHVTQEMFKSTKPLYIFVHGGGDFRARTMGVSNILRPDKSVLIDAVAQYVDKIVSSDNELVDIVVPHHPATEEEKTALKEKVTELLADIWDNYAVMTGRTRRIILFAAGFGCHSMVSFMNERQKDVLRYVSCVVLVPGGEESLPTVTKKLSMWYVDNSFVVVADDHPIWDSTNERVNNRLGNLVRSGRPIERVSDQLLSLFTIMFSEINLKLSNLPPLPDPEPDSSTAMDVPHSEVTGSMSSSRTHDHHQGSSRMSDVGNVPMISSVAMPMIQSVSLSSPSHQGGSGGALSFADAINSASNHGSNYSLRSSSSSSASHLLVDRVSSPGHSPRSQPYPAPNGRQSAPGQGQRHGARNRGVKTETLFFYYYDYCYNYYWDPFITHHIVDADAFVGVHVKWEY</sequence>
<dbReference type="GO" id="GO:0141221">
    <property type="term" value="F:histone deacetylase activity, hydrolytic mechanism"/>
    <property type="evidence" value="ECO:0007669"/>
    <property type="project" value="UniProtKB-EC"/>
</dbReference>
<reference evidence="13" key="1">
    <citation type="journal article" date="2020" name="Fungal Divers.">
        <title>Resolving the Mortierellaceae phylogeny through synthesis of multi-gene phylogenetics and phylogenomics.</title>
        <authorList>
            <person name="Vandepol N."/>
            <person name="Liber J."/>
            <person name="Desiro A."/>
            <person name="Na H."/>
            <person name="Kennedy M."/>
            <person name="Barry K."/>
            <person name="Grigoriev I.V."/>
            <person name="Miller A.N."/>
            <person name="O'Donnell K."/>
            <person name="Stajich J.E."/>
            <person name="Bonito G."/>
        </authorList>
    </citation>
    <scope>NUCLEOTIDE SEQUENCE</scope>
    <source>
        <strain evidence="13">MES-2147</strain>
    </source>
</reference>
<evidence type="ECO:0000256" key="7">
    <source>
        <dbReference type="ARBA" id="ARBA00023015"/>
    </source>
</evidence>
<evidence type="ECO:0000256" key="1">
    <source>
        <dbReference type="ARBA" id="ARBA00004123"/>
    </source>
</evidence>
<evidence type="ECO:0000259" key="11">
    <source>
        <dbReference type="Pfam" id="PF00850"/>
    </source>
</evidence>
<feature type="region of interest" description="Disordered" evidence="10">
    <location>
        <begin position="549"/>
        <end position="594"/>
    </location>
</feature>
<accession>A0A9P6MG81</accession>
<keyword evidence="5" id="KW-0378">Hydrolase</keyword>
<dbReference type="Pfam" id="PF00850">
    <property type="entry name" value="Hist_deacetyl"/>
    <property type="match status" value="1"/>
</dbReference>
<evidence type="ECO:0000256" key="9">
    <source>
        <dbReference type="ARBA" id="ARBA00023242"/>
    </source>
</evidence>
<keyword evidence="4" id="KW-0678">Repressor</keyword>
<dbReference type="GO" id="GO:0040029">
    <property type="term" value="P:epigenetic regulation of gene expression"/>
    <property type="evidence" value="ECO:0007669"/>
    <property type="project" value="TreeGrafter"/>
</dbReference>
<dbReference type="InterPro" id="IPR000286">
    <property type="entry name" value="HDACs"/>
</dbReference>
<dbReference type="EMBL" id="JAAAHW010000833">
    <property type="protein sequence ID" value="KAF9998631.1"/>
    <property type="molecule type" value="Genomic_DNA"/>
</dbReference>
<dbReference type="PRINTS" id="PR01270">
    <property type="entry name" value="HDASUPER"/>
</dbReference>
<evidence type="ECO:0000256" key="8">
    <source>
        <dbReference type="ARBA" id="ARBA00023163"/>
    </source>
</evidence>
<evidence type="ECO:0000256" key="6">
    <source>
        <dbReference type="ARBA" id="ARBA00022853"/>
    </source>
</evidence>
<dbReference type="PANTHER" id="PTHR10625">
    <property type="entry name" value="HISTONE DEACETYLASE HDAC1-RELATED"/>
    <property type="match status" value="1"/>
</dbReference>
<dbReference type="InterPro" id="IPR023696">
    <property type="entry name" value="Ureohydrolase_dom_sf"/>
</dbReference>
<dbReference type="Gene3D" id="3.40.800.20">
    <property type="entry name" value="Histone deacetylase domain"/>
    <property type="match status" value="1"/>
</dbReference>
<evidence type="ECO:0000259" key="12">
    <source>
        <dbReference type="Pfam" id="PF09757"/>
    </source>
</evidence>
<dbReference type="InterPro" id="IPR023801">
    <property type="entry name" value="His_deacetylse_dom"/>
</dbReference>
<evidence type="ECO:0000256" key="2">
    <source>
        <dbReference type="ARBA" id="ARBA00007738"/>
    </source>
</evidence>
<evidence type="ECO:0000313" key="13">
    <source>
        <dbReference type="EMBL" id="KAF9998631.1"/>
    </source>
</evidence>
<gene>
    <name evidence="13" type="primary">HDA1_3</name>
    <name evidence="13" type="ORF">BGZ65_005884</name>
</gene>
<comment type="caution">
    <text evidence="13">The sequence shown here is derived from an EMBL/GenBank/DDBJ whole genome shotgun (WGS) entry which is preliminary data.</text>
</comment>
<evidence type="ECO:0000256" key="3">
    <source>
        <dbReference type="ARBA" id="ARBA00012111"/>
    </source>
</evidence>
<evidence type="ECO:0000313" key="14">
    <source>
        <dbReference type="Proteomes" id="UP000749646"/>
    </source>
</evidence>
<dbReference type="PANTHER" id="PTHR10625:SF5">
    <property type="entry name" value="HISTONE DEACETYLASE"/>
    <property type="match status" value="1"/>
</dbReference>
<keyword evidence="8" id="KW-0804">Transcription</keyword>
<feature type="region of interest" description="Disordered" evidence="10">
    <location>
        <begin position="652"/>
        <end position="690"/>
    </location>
</feature>
<dbReference type="InterPro" id="IPR019154">
    <property type="entry name" value="Arb2-like_domain"/>
</dbReference>